<gene>
    <name evidence="5" type="ORF">J5N97_012427</name>
</gene>
<dbReference type="InterPro" id="IPR044859">
    <property type="entry name" value="Allene_oxi_cyc_Dirigent"/>
</dbReference>
<reference evidence="5" key="1">
    <citation type="submission" date="2021-03" db="EMBL/GenBank/DDBJ databases">
        <authorList>
            <person name="Li Z."/>
            <person name="Yang C."/>
        </authorList>
    </citation>
    <scope>NUCLEOTIDE SEQUENCE</scope>
    <source>
        <strain evidence="5">Dzin_1.0</strain>
        <tissue evidence="5">Leaf</tissue>
    </source>
</reference>
<comment type="subcellular location">
    <subcellularLocation>
        <location evidence="4">Secreted</location>
        <location evidence="4">Extracellular space</location>
        <location evidence="4">Apoplast</location>
    </subcellularLocation>
</comment>
<dbReference type="PANTHER" id="PTHR21495">
    <property type="entry name" value="NUCLEOPORIN-RELATED"/>
    <property type="match status" value="1"/>
</dbReference>
<reference evidence="5" key="2">
    <citation type="journal article" date="2022" name="Hortic Res">
        <title>The genome of Dioscorea zingiberensis sheds light on the biosynthesis, origin and evolution of the medicinally important diosgenin saponins.</title>
        <authorList>
            <person name="Li Y."/>
            <person name="Tan C."/>
            <person name="Li Z."/>
            <person name="Guo J."/>
            <person name="Li S."/>
            <person name="Chen X."/>
            <person name="Wang C."/>
            <person name="Dai X."/>
            <person name="Yang H."/>
            <person name="Song W."/>
            <person name="Hou L."/>
            <person name="Xu J."/>
            <person name="Tong Z."/>
            <person name="Xu A."/>
            <person name="Yuan X."/>
            <person name="Wang W."/>
            <person name="Yang Q."/>
            <person name="Chen L."/>
            <person name="Sun Z."/>
            <person name="Wang K."/>
            <person name="Pan B."/>
            <person name="Chen J."/>
            <person name="Bao Y."/>
            <person name="Liu F."/>
            <person name="Qi X."/>
            <person name="Gang D.R."/>
            <person name="Wen J."/>
            <person name="Li J."/>
        </authorList>
    </citation>
    <scope>NUCLEOTIDE SEQUENCE</scope>
    <source>
        <strain evidence="5">Dzin_1.0</strain>
    </source>
</reference>
<keyword evidence="6" id="KW-1185">Reference proteome</keyword>
<evidence type="ECO:0000256" key="3">
    <source>
        <dbReference type="ARBA" id="ARBA00022525"/>
    </source>
</evidence>
<feature type="chain" id="PRO_5039746838" description="Dirigent protein" evidence="4">
    <location>
        <begin position="26"/>
        <end position="171"/>
    </location>
</feature>
<dbReference type="Pfam" id="PF03018">
    <property type="entry name" value="Dirigent"/>
    <property type="match status" value="1"/>
</dbReference>
<dbReference type="InterPro" id="IPR004265">
    <property type="entry name" value="Dirigent"/>
</dbReference>
<evidence type="ECO:0000256" key="1">
    <source>
        <dbReference type="ARBA" id="ARBA00010746"/>
    </source>
</evidence>
<dbReference type="Gene3D" id="2.40.480.10">
    <property type="entry name" value="Allene oxide cyclase-like"/>
    <property type="match status" value="1"/>
</dbReference>
<dbReference type="EMBL" id="JAGGNH010000003">
    <property type="protein sequence ID" value="KAJ0976953.1"/>
    <property type="molecule type" value="Genomic_DNA"/>
</dbReference>
<evidence type="ECO:0000256" key="2">
    <source>
        <dbReference type="ARBA" id="ARBA00011738"/>
    </source>
</evidence>
<dbReference type="OrthoDB" id="1864232at2759"/>
<proteinExistence type="inferred from homology"/>
<keyword evidence="3 4" id="KW-0964">Secreted</keyword>
<keyword evidence="4" id="KW-0052">Apoplast</keyword>
<organism evidence="5 6">
    <name type="scientific">Dioscorea zingiberensis</name>
    <dbReference type="NCBI Taxonomy" id="325984"/>
    <lineage>
        <taxon>Eukaryota</taxon>
        <taxon>Viridiplantae</taxon>
        <taxon>Streptophyta</taxon>
        <taxon>Embryophyta</taxon>
        <taxon>Tracheophyta</taxon>
        <taxon>Spermatophyta</taxon>
        <taxon>Magnoliopsida</taxon>
        <taxon>Liliopsida</taxon>
        <taxon>Dioscoreales</taxon>
        <taxon>Dioscoreaceae</taxon>
        <taxon>Dioscorea</taxon>
    </lineage>
</organism>
<keyword evidence="4" id="KW-0732">Signal</keyword>
<evidence type="ECO:0000313" key="6">
    <source>
        <dbReference type="Proteomes" id="UP001085076"/>
    </source>
</evidence>
<comment type="function">
    <text evidence="4">Dirigent proteins impart stereoselectivity on the phenoxy radical-coupling reaction, yielding optically active lignans from two molecules of coniferyl alcohol in the biosynthesis of lignans, flavonolignans, and alkaloids and thus plays a central role in plant secondary metabolism.</text>
</comment>
<accession>A0A9D5HHT8</accession>
<dbReference type="GO" id="GO:0009699">
    <property type="term" value="P:phenylpropanoid biosynthetic process"/>
    <property type="evidence" value="ECO:0007669"/>
    <property type="project" value="UniProtKB-ARBA"/>
</dbReference>
<sequence>MASSMSTNMILVLILLCAMAVNSIANFDHLPKEEETYLNFYLHYNFIGSNTTAVSIVKGPTNKPPFFGNIIVSDSPMTTGPRLESKLIGRGQGFSVGVSKENFNFLNTINLAFIQGSYKGSSLTIQLQTKGEVSVIGGTGRFRLARGFGNVKAASFPNSLKFNVFVLHASC</sequence>
<comment type="subunit">
    <text evidence="2 4">Homodimer.</text>
</comment>
<feature type="signal peptide" evidence="4">
    <location>
        <begin position="1"/>
        <end position="25"/>
    </location>
</feature>
<evidence type="ECO:0000313" key="5">
    <source>
        <dbReference type="EMBL" id="KAJ0976953.1"/>
    </source>
</evidence>
<protein>
    <recommendedName>
        <fullName evidence="4">Dirigent protein</fullName>
    </recommendedName>
</protein>
<comment type="caution">
    <text evidence="5">The sequence shown here is derived from an EMBL/GenBank/DDBJ whole genome shotgun (WGS) entry which is preliminary data.</text>
</comment>
<evidence type="ECO:0000256" key="4">
    <source>
        <dbReference type="RuleBase" id="RU363099"/>
    </source>
</evidence>
<name>A0A9D5HHT8_9LILI</name>
<comment type="similarity">
    <text evidence="1 4">Belongs to the plant dirigent protein family.</text>
</comment>
<dbReference type="AlphaFoldDB" id="A0A9D5HHT8"/>
<dbReference type="GO" id="GO:0048046">
    <property type="term" value="C:apoplast"/>
    <property type="evidence" value="ECO:0007669"/>
    <property type="project" value="UniProtKB-SubCell"/>
</dbReference>
<dbReference type="Proteomes" id="UP001085076">
    <property type="component" value="Miscellaneous, Linkage group lg03"/>
</dbReference>